<dbReference type="Proteomes" id="UP001732700">
    <property type="component" value="Chromosome 1A"/>
</dbReference>
<proteinExistence type="predicted"/>
<accession>A0ACD5TDE8</accession>
<sequence length="499" mass="55485">MGMLALMSTLSARRRRRQIRARGRRRSSVGKRKKDVIRDGDVSPGAKRPRYSEMHLPEDIWGHIHSLMPLRDAARTACVSRAFSQSWRSHPNLNFTNKSILGSDSNGCGMDLIGTINGVLENHSGINLDSWLEIAMSPGIEEITISLGFHGRATYKFPCRLLSDRIANSVRCLKLQHCVFCPTAKLGPFRSLAVLRFSKVRITGYRLGCILSNSLALESLELNSCDKLDCLKIPCQLQRLSYLKVFLCQRLYVIEMKAPNLSVFILDTEKVTKVSLGVPVKLKMLYINSPDIASYTDSRLLSNVPDLESLNLKSWCQVAASPLMLPVKFVHLKEFNLSLTGQGVSEAYDYFSLASLLDCCPSLENIFLNVSHKCIGHETMSEDPARQRQKMPGQQQQQHGNLRSMTILGFCYAKSLVELTCYIVEKAASSLESLTLDIHGTHLVSVSGIVMRPMYEGKFEEAPKTLSAIRTYIQGKIPSTAKLNVLEPCGGPCNAVAGQ</sequence>
<reference evidence="1" key="2">
    <citation type="submission" date="2025-09" db="UniProtKB">
        <authorList>
            <consortium name="EnsemblPlants"/>
        </authorList>
    </citation>
    <scope>IDENTIFICATION</scope>
</reference>
<protein>
    <submittedName>
        <fullName evidence="1">Uncharacterized protein</fullName>
    </submittedName>
</protein>
<dbReference type="EnsemblPlants" id="AVESA.00010b.r2.1AG0034430.1">
    <property type="protein sequence ID" value="AVESA.00010b.r2.1AG0034430.1.CDS"/>
    <property type="gene ID" value="AVESA.00010b.r2.1AG0034430"/>
</dbReference>
<keyword evidence="2" id="KW-1185">Reference proteome</keyword>
<reference evidence="1" key="1">
    <citation type="submission" date="2021-05" db="EMBL/GenBank/DDBJ databases">
        <authorList>
            <person name="Scholz U."/>
            <person name="Mascher M."/>
            <person name="Fiebig A."/>
        </authorList>
    </citation>
    <scope>NUCLEOTIDE SEQUENCE [LARGE SCALE GENOMIC DNA]</scope>
</reference>
<evidence type="ECO:0000313" key="1">
    <source>
        <dbReference type="EnsemblPlants" id="AVESA.00010b.r2.1AG0034430.1.CDS"/>
    </source>
</evidence>
<organism evidence="1 2">
    <name type="scientific">Avena sativa</name>
    <name type="common">Oat</name>
    <dbReference type="NCBI Taxonomy" id="4498"/>
    <lineage>
        <taxon>Eukaryota</taxon>
        <taxon>Viridiplantae</taxon>
        <taxon>Streptophyta</taxon>
        <taxon>Embryophyta</taxon>
        <taxon>Tracheophyta</taxon>
        <taxon>Spermatophyta</taxon>
        <taxon>Magnoliopsida</taxon>
        <taxon>Liliopsida</taxon>
        <taxon>Poales</taxon>
        <taxon>Poaceae</taxon>
        <taxon>BOP clade</taxon>
        <taxon>Pooideae</taxon>
        <taxon>Poodae</taxon>
        <taxon>Poeae</taxon>
        <taxon>Poeae Chloroplast Group 1 (Aveneae type)</taxon>
        <taxon>Aveninae</taxon>
        <taxon>Avena</taxon>
    </lineage>
</organism>
<evidence type="ECO:0000313" key="2">
    <source>
        <dbReference type="Proteomes" id="UP001732700"/>
    </source>
</evidence>
<name>A0ACD5TDE8_AVESA</name>